<organism evidence="1 2">
    <name type="scientific">Colletotrichum zoysiae</name>
    <dbReference type="NCBI Taxonomy" id="1216348"/>
    <lineage>
        <taxon>Eukaryota</taxon>
        <taxon>Fungi</taxon>
        <taxon>Dikarya</taxon>
        <taxon>Ascomycota</taxon>
        <taxon>Pezizomycotina</taxon>
        <taxon>Sordariomycetes</taxon>
        <taxon>Hypocreomycetidae</taxon>
        <taxon>Glomerellales</taxon>
        <taxon>Glomerellaceae</taxon>
        <taxon>Colletotrichum</taxon>
        <taxon>Colletotrichum graminicola species complex</taxon>
    </lineage>
</organism>
<evidence type="ECO:0000313" key="1">
    <source>
        <dbReference type="EMBL" id="KAK2021755.1"/>
    </source>
</evidence>
<accession>A0AAD9H3K5</accession>
<comment type="caution">
    <text evidence="1">The sequence shown here is derived from an EMBL/GenBank/DDBJ whole genome shotgun (WGS) entry which is preliminary data.</text>
</comment>
<name>A0AAD9H3K5_9PEZI</name>
<proteinExistence type="predicted"/>
<evidence type="ECO:0000313" key="2">
    <source>
        <dbReference type="Proteomes" id="UP001232148"/>
    </source>
</evidence>
<sequence>MTHPGVRFLDVGQAYATVDLDQAWNYIDRDAVPSICELVSTNRTLKYLNLGSCPIPPPELRKVDAAVLESSLLSYNALSILPDVNVRVPAFNPSADHTMPDLHSLSAPTKDEKALEKAVNKHLERNVKATYGDDMAYAKFLEEERRWIVNDKTDVRKIDSVYRNRDAGLARRKLQALVKDWDENDDTLTRVMNAKGSFCTKRKY</sequence>
<reference evidence="1" key="1">
    <citation type="submission" date="2021-06" db="EMBL/GenBank/DDBJ databases">
        <title>Comparative genomics, transcriptomics and evolutionary studies reveal genomic signatures of adaptation to plant cell wall in hemibiotrophic fungi.</title>
        <authorList>
            <consortium name="DOE Joint Genome Institute"/>
            <person name="Baroncelli R."/>
            <person name="Diaz J.F."/>
            <person name="Benocci T."/>
            <person name="Peng M."/>
            <person name="Battaglia E."/>
            <person name="Haridas S."/>
            <person name="Andreopoulos W."/>
            <person name="Labutti K."/>
            <person name="Pangilinan J."/>
            <person name="Floch G.L."/>
            <person name="Makela M.R."/>
            <person name="Henrissat B."/>
            <person name="Grigoriev I.V."/>
            <person name="Crouch J.A."/>
            <person name="De Vries R.P."/>
            <person name="Sukno S.A."/>
            <person name="Thon M.R."/>
        </authorList>
    </citation>
    <scope>NUCLEOTIDE SEQUENCE</scope>
    <source>
        <strain evidence="1">MAFF235873</strain>
    </source>
</reference>
<keyword evidence="2" id="KW-1185">Reference proteome</keyword>
<dbReference type="EMBL" id="MU843081">
    <property type="protein sequence ID" value="KAK2021755.1"/>
    <property type="molecule type" value="Genomic_DNA"/>
</dbReference>
<dbReference type="AlphaFoldDB" id="A0AAD9H3K5"/>
<dbReference type="Proteomes" id="UP001232148">
    <property type="component" value="Unassembled WGS sequence"/>
</dbReference>
<dbReference type="SUPFAM" id="SSF52047">
    <property type="entry name" value="RNI-like"/>
    <property type="match status" value="1"/>
</dbReference>
<protein>
    <submittedName>
        <fullName evidence="1">Uncharacterized protein</fullName>
    </submittedName>
</protein>
<gene>
    <name evidence="1" type="ORF">LX32DRAFT_231656</name>
</gene>